<dbReference type="AlphaFoldDB" id="E5BI38"/>
<gene>
    <name evidence="1" type="ORF">FSBG_01658</name>
</gene>
<evidence type="ECO:0000313" key="1">
    <source>
        <dbReference type="EMBL" id="EFS22161.1"/>
    </source>
</evidence>
<dbReference type="SUPFAM" id="SSF69008">
    <property type="entry name" value="RecG, N-terminal domain"/>
    <property type="match status" value="1"/>
</dbReference>
<reference evidence="1 2" key="1">
    <citation type="submission" date="2009-02" db="EMBL/GenBank/DDBJ databases">
        <title>The Genome Sequence of Fusobacterium sp. 3_1_5R.</title>
        <authorList>
            <consortium name="The Broad Institute Genome Sequencing Platform"/>
            <person name="Ward D."/>
            <person name="Young S.K."/>
            <person name="Kodira C.D."/>
            <person name="Zeng Q."/>
            <person name="Koehrsen M."/>
            <person name="Alvarado L."/>
            <person name="Berlin A."/>
            <person name="Borenstein D."/>
            <person name="Chen Z."/>
            <person name="Engels R."/>
            <person name="Freedman E."/>
            <person name="Gellesch M."/>
            <person name="Goldberg J."/>
            <person name="Griggs A."/>
            <person name="Gujja S."/>
            <person name="Heiman D."/>
            <person name="Hepburn T."/>
            <person name="Howarth C."/>
            <person name="Jen D."/>
            <person name="Larson L."/>
            <person name="Lewis B."/>
            <person name="Mehta T."/>
            <person name="Park D."/>
            <person name="Pearson M."/>
            <person name="Roberts A."/>
            <person name="Saif S."/>
            <person name="Shea T."/>
            <person name="Shenoy N."/>
            <person name="Sisk P."/>
            <person name="Stolte C."/>
            <person name="Sykes S."/>
            <person name="Walk T."/>
            <person name="White J."/>
            <person name="Yandava C."/>
            <person name="Allen-Vercoe E."/>
            <person name="Strauss J."/>
            <person name="Ambrose C."/>
            <person name="Lander E."/>
            <person name="Nusbaum C."/>
            <person name="Galagan J."/>
            <person name="Birren B."/>
        </authorList>
    </citation>
    <scope>NUCLEOTIDE SEQUENCE [LARGE SCALE GENOMIC DNA]</scope>
    <source>
        <strain evidence="1 2">3_1_5R</strain>
    </source>
</reference>
<dbReference type="HOGENOM" id="CLU_208442_0_0_0"/>
<dbReference type="RefSeq" id="WP_005959348.1">
    <property type="nucleotide sequence ID" value="NZ_GG657974.1"/>
</dbReference>
<keyword evidence="2" id="KW-1185">Reference proteome</keyword>
<dbReference type="BioCyc" id="FSP469605-HMP:GTSP-1701-MONOMER"/>
<organism evidence="1 2">
    <name type="scientific">Fusobacterium gonidiaformans 3-1-5R</name>
    <dbReference type="NCBI Taxonomy" id="469605"/>
    <lineage>
        <taxon>Bacteria</taxon>
        <taxon>Fusobacteriati</taxon>
        <taxon>Fusobacteriota</taxon>
        <taxon>Fusobacteriia</taxon>
        <taxon>Fusobacteriales</taxon>
        <taxon>Fusobacteriaceae</taxon>
        <taxon>Fusobacterium</taxon>
    </lineage>
</organism>
<accession>E5BI38</accession>
<dbReference type="InterPro" id="IPR036845">
    <property type="entry name" value="RecG_N_sf"/>
</dbReference>
<dbReference type="EMBL" id="GG657974">
    <property type="protein sequence ID" value="EFS22161.1"/>
    <property type="molecule type" value="Genomic_DNA"/>
</dbReference>
<dbReference type="Proteomes" id="UP000002975">
    <property type="component" value="Unassembled WGS sequence"/>
</dbReference>
<protein>
    <submittedName>
        <fullName evidence="1">Uncharacterized protein</fullName>
    </submittedName>
</protein>
<evidence type="ECO:0000313" key="2">
    <source>
        <dbReference type="Proteomes" id="UP000002975"/>
    </source>
</evidence>
<sequence length="54" mass="6377">MEGMEKLMKDLGVNNQEELLEYINDPANQEEEIVKQLKEFIDFFAQKNTLQSEN</sequence>
<proteinExistence type="predicted"/>
<name>E5BI38_9FUSO</name>